<dbReference type="GO" id="GO:0003677">
    <property type="term" value="F:DNA binding"/>
    <property type="evidence" value="ECO:0007669"/>
    <property type="project" value="InterPro"/>
</dbReference>
<proteinExistence type="predicted"/>
<evidence type="ECO:0000256" key="3">
    <source>
        <dbReference type="SAM" id="MobiDB-lite"/>
    </source>
</evidence>
<feature type="compositionally biased region" description="Basic residues" evidence="3">
    <location>
        <begin position="860"/>
        <end position="870"/>
    </location>
</feature>
<feature type="region of interest" description="Disordered" evidence="3">
    <location>
        <begin position="778"/>
        <end position="814"/>
    </location>
</feature>
<feature type="region of interest" description="Disordered" evidence="3">
    <location>
        <begin position="1360"/>
        <end position="1388"/>
    </location>
</feature>
<dbReference type="SMART" id="SM00384">
    <property type="entry name" value="AT_hook"/>
    <property type="match status" value="3"/>
</dbReference>
<keyword evidence="2" id="KW-0539">Nucleus</keyword>
<accession>A0AAV7WDZ2</accession>
<feature type="compositionally biased region" description="Basic and acidic residues" evidence="3">
    <location>
        <begin position="656"/>
        <end position="669"/>
    </location>
</feature>
<feature type="region of interest" description="Disordered" evidence="3">
    <location>
        <begin position="830"/>
        <end position="870"/>
    </location>
</feature>
<feature type="compositionally biased region" description="Polar residues" evidence="3">
    <location>
        <begin position="1160"/>
        <end position="1172"/>
    </location>
</feature>
<feature type="region of interest" description="Disordered" evidence="3">
    <location>
        <begin position="247"/>
        <end position="346"/>
    </location>
</feature>
<feature type="compositionally biased region" description="Polar residues" evidence="3">
    <location>
        <begin position="671"/>
        <end position="681"/>
    </location>
</feature>
<feature type="region of interest" description="Disordered" evidence="3">
    <location>
        <begin position="1249"/>
        <end position="1315"/>
    </location>
</feature>
<dbReference type="GO" id="GO:0042800">
    <property type="term" value="F:histone H3K4 methyltransferase activity"/>
    <property type="evidence" value="ECO:0007669"/>
    <property type="project" value="TreeGrafter"/>
</dbReference>
<keyword evidence="5" id="KW-1185">Reference proteome</keyword>
<feature type="region of interest" description="Disordered" evidence="3">
    <location>
        <begin position="1"/>
        <end position="34"/>
    </location>
</feature>
<feature type="compositionally biased region" description="Polar residues" evidence="3">
    <location>
        <begin position="79"/>
        <end position="93"/>
    </location>
</feature>
<sequence length="1473" mass="163791">METEEEDDLGSVRDVDSTSNADSEKWATGDGLEDQEFSIKEANFAEGSLKLKIQTTKRAKKPPKNLENYICPPEIKITIKQSGEQRLSKSGKNSKAGKEEDRAHCKKKVYERPQKQAAQPFIPGLQQDITSDTLKPKHQQKNSQHHIDRSAKSDSGSSVQSAFVNTESQLKSVGNIKSPTTESSGSFAKIQAKQAGAGSPWRQLSSHSKEITTCSAAPPANNISPAHPSNPTKCTGVVSVDCPAGGTGQLDLQDKNSVNLKRKSSIKDTNPELERVNHSQKLFEPKSHDNPDGKKDCLLPDKVQQTSPARSSVNSINSLGSGLNNESTTIPAKKQAEDPLSHKRKKRQFSKVNGYTNNQGDFRSSSPLVNIESGNRTLSYLEEIKKDSRIIKQSKGIEITPQSKAFESFGSANKSFLNNVARLCKSASLISSPPSTYLSPLAQAPKLQHPKLAEKRRWTYSKSKDTSTLRESSITTVVDPPSAYPITPSSPLYTNKASLTVITPVKKKRGRPKKQPLLTVETIHEGTATSPVSPINREFLGPKKKKGRRSIAELVQLSSLEDQSMSDSKIHRQVGKLGMLDKKTIKTINKMKTLKRKNILNQILSCSNHLALKSKSQPQTHAATTVPTSIESRIGKQINVSKRGTIYIGKKRGRKPRAERLPQAEEPKTAIKQSRPVSNQPEIPAVPSNLQSFAASSPAMINSFTNPLVGSSCTMSPASTDANFSELKTMPNLQPISAFPTKTHKGLHSSTWKLSPPRLLANSPSHLCEIGSLKEVTLSPVSESHSEETIPSDSGIGTDNNSISDQAEKSSDSRRRYSFDFCSLDNPETLTPDTSTKSKHGHRQKHLLVDNFLSHESSKKPKHKRRRKSLQNRDDLQFLDDLEELITKFQVFRISHRSYSFYHENPYPSIFRVNFDHYYPMPYIQYDPLLYLRRTSDTKSKKKRGRPAKTNDTMTKVPFLQGFGYPIPGGSYYAPYGMPYTSMPMMNYGYYGQYPAPLYLSHTLGASSPFMRPTVPPPQFHANPHMKVPTTAKHKTKHGVHLQSPMGMGLGDMQSSLPTPKAGIGGLASGRLHKRKHKHKHKHKDDRTFGTHEDFGGLFSGKSSGFSSSVIGSDKDMSLVHDKSKNKEKQKHQHFGTGHKVGRTGFEESTLSSLSLSDSQHWSQPKNRTDSNIEPVDSCSRRYSGSLEGLNRLDSLDRFRDMHSQHDKRDSDGSANKRRNFEGFGSYREKDIQAFNMLRKDRSTFESVASSGLTSSHLKADQASLHSRNEGALSATMTRKKTAPTESATVQPQSVLSRLTSPASASQSAVGPPGQKRFKRCEIEAIQSEVRKMCNFSKILSTKKNLDHVNKILKAKRLQRQSKTGNNFVKKRRGRPRKQPYSYEEDSRDQMPVLEKCVDLPSKRGQRYASNSIVVEVPRKDAVMDTIESVVHMARETQPPCQPRGGKQSHKSLEEVNVKRHRKTRGHELDILS</sequence>
<dbReference type="InterPro" id="IPR017956">
    <property type="entry name" value="AT_hook_DNA-bd_motif"/>
</dbReference>
<dbReference type="EMBL" id="JANPWB010000002">
    <property type="protein sequence ID" value="KAJ1210972.1"/>
    <property type="molecule type" value="Genomic_DNA"/>
</dbReference>
<feature type="compositionally biased region" description="Basic and acidic residues" evidence="3">
    <location>
        <begin position="265"/>
        <end position="299"/>
    </location>
</feature>
<dbReference type="GO" id="GO:0005654">
    <property type="term" value="C:nucleoplasm"/>
    <property type="evidence" value="ECO:0007669"/>
    <property type="project" value="TreeGrafter"/>
</dbReference>
<name>A0AAV7WDZ2_PLEWA</name>
<dbReference type="PANTHER" id="PTHR46147:SF2">
    <property type="entry name" value="SET-BINDING PROTEIN"/>
    <property type="match status" value="1"/>
</dbReference>
<evidence type="ECO:0000256" key="1">
    <source>
        <dbReference type="ARBA" id="ARBA00004123"/>
    </source>
</evidence>
<feature type="compositionally biased region" description="Low complexity" evidence="3">
    <location>
        <begin position="311"/>
        <end position="327"/>
    </location>
</feature>
<comment type="subcellular location">
    <subcellularLocation>
        <location evidence="1">Nucleus</location>
    </subcellularLocation>
</comment>
<gene>
    <name evidence="4" type="ORF">NDU88_006334</name>
</gene>
<reference evidence="4" key="1">
    <citation type="journal article" date="2022" name="bioRxiv">
        <title>Sequencing and chromosome-scale assembly of the giantPleurodeles waltlgenome.</title>
        <authorList>
            <person name="Brown T."/>
            <person name="Elewa A."/>
            <person name="Iarovenko S."/>
            <person name="Subramanian E."/>
            <person name="Araus A.J."/>
            <person name="Petzold A."/>
            <person name="Susuki M."/>
            <person name="Suzuki K.-i.T."/>
            <person name="Hayashi T."/>
            <person name="Toyoda A."/>
            <person name="Oliveira C."/>
            <person name="Osipova E."/>
            <person name="Leigh N.D."/>
            <person name="Simon A."/>
            <person name="Yun M.H."/>
        </authorList>
    </citation>
    <scope>NUCLEOTIDE SEQUENCE</scope>
    <source>
        <strain evidence="4">20211129_DDA</strain>
        <tissue evidence="4">Liver</tissue>
    </source>
</reference>
<evidence type="ECO:0000313" key="4">
    <source>
        <dbReference type="EMBL" id="KAJ1210972.1"/>
    </source>
</evidence>
<evidence type="ECO:0008006" key="6">
    <source>
        <dbReference type="Google" id="ProtNLM"/>
    </source>
</evidence>
<feature type="compositionally biased region" description="Basic and acidic residues" evidence="3">
    <location>
        <begin position="1202"/>
        <end position="1212"/>
    </location>
</feature>
<protein>
    <recommendedName>
        <fullName evidence="6">SET-binding protein</fullName>
    </recommendedName>
</protein>
<evidence type="ECO:0000313" key="5">
    <source>
        <dbReference type="Proteomes" id="UP001066276"/>
    </source>
</evidence>
<dbReference type="GO" id="GO:0006355">
    <property type="term" value="P:regulation of DNA-templated transcription"/>
    <property type="evidence" value="ECO:0007669"/>
    <property type="project" value="TreeGrafter"/>
</dbReference>
<feature type="region of interest" description="Disordered" evidence="3">
    <location>
        <begin position="650"/>
        <end position="681"/>
    </location>
</feature>
<feature type="compositionally biased region" description="Basic residues" evidence="3">
    <location>
        <begin position="1369"/>
        <end position="1378"/>
    </location>
</feature>
<feature type="compositionally biased region" description="Basic and acidic residues" evidence="3">
    <location>
        <begin position="10"/>
        <end position="27"/>
    </location>
</feature>
<feature type="compositionally biased region" description="Polar residues" evidence="3">
    <location>
        <begin position="779"/>
        <end position="805"/>
    </location>
</feature>
<feature type="compositionally biased region" description="Polar residues" evidence="3">
    <location>
        <begin position="202"/>
        <end position="214"/>
    </location>
</feature>
<comment type="caution">
    <text evidence="4">The sequence shown here is derived from an EMBL/GenBank/DDBJ whole genome shotgun (WGS) entry which is preliminary data.</text>
</comment>
<feature type="compositionally biased region" description="Basic and acidic residues" evidence="3">
    <location>
        <begin position="96"/>
        <end position="114"/>
    </location>
</feature>
<feature type="region of interest" description="Disordered" evidence="3">
    <location>
        <begin position="79"/>
        <end position="161"/>
    </location>
</feature>
<dbReference type="Proteomes" id="UP001066276">
    <property type="component" value="Chromosome 1_2"/>
</dbReference>
<feature type="region of interest" description="Disordered" evidence="3">
    <location>
        <begin position="1202"/>
        <end position="1222"/>
    </location>
</feature>
<feature type="compositionally biased region" description="Polar residues" evidence="3">
    <location>
        <begin position="1284"/>
        <end position="1309"/>
    </location>
</feature>
<feature type="region of interest" description="Disordered" evidence="3">
    <location>
        <begin position="1434"/>
        <end position="1473"/>
    </location>
</feature>
<feature type="region of interest" description="Disordered" evidence="3">
    <location>
        <begin position="191"/>
        <end position="229"/>
    </location>
</feature>
<feature type="compositionally biased region" description="Low complexity" evidence="3">
    <location>
        <begin position="1149"/>
        <end position="1159"/>
    </location>
</feature>
<feature type="region of interest" description="Disordered" evidence="3">
    <location>
        <begin position="1123"/>
        <end position="1180"/>
    </location>
</feature>
<evidence type="ECO:0000256" key="2">
    <source>
        <dbReference type="ARBA" id="ARBA00023242"/>
    </source>
</evidence>
<dbReference type="PANTHER" id="PTHR46147">
    <property type="entry name" value="HISTONE-LYSINE N-METHYLTRANSFERASE ASH1"/>
    <property type="match status" value="1"/>
</dbReference>
<feature type="compositionally biased region" description="Basic residues" evidence="3">
    <location>
        <begin position="837"/>
        <end position="846"/>
    </location>
</feature>
<organism evidence="4 5">
    <name type="scientific">Pleurodeles waltl</name>
    <name type="common">Iberian ribbed newt</name>
    <dbReference type="NCBI Taxonomy" id="8319"/>
    <lineage>
        <taxon>Eukaryota</taxon>
        <taxon>Metazoa</taxon>
        <taxon>Chordata</taxon>
        <taxon>Craniata</taxon>
        <taxon>Vertebrata</taxon>
        <taxon>Euteleostomi</taxon>
        <taxon>Amphibia</taxon>
        <taxon>Batrachia</taxon>
        <taxon>Caudata</taxon>
        <taxon>Salamandroidea</taxon>
        <taxon>Salamandridae</taxon>
        <taxon>Pleurodelinae</taxon>
        <taxon>Pleurodeles</taxon>
    </lineage>
</organism>
<feature type="compositionally biased region" description="Low complexity" evidence="3">
    <location>
        <begin position="215"/>
        <end position="229"/>
    </location>
</feature>